<dbReference type="SUPFAM" id="SSF50044">
    <property type="entry name" value="SH3-domain"/>
    <property type="match status" value="1"/>
</dbReference>
<dbReference type="PROSITE" id="PS51456">
    <property type="entry name" value="MYOSIN_MOTOR"/>
    <property type="match status" value="1"/>
</dbReference>
<proteinExistence type="inferred from homology"/>
<gene>
    <name evidence="13" type="ORF">TSIB3V08_LOCUS1545</name>
</gene>
<evidence type="ECO:0000259" key="10">
    <source>
        <dbReference type="PROSITE" id="PS50002"/>
    </source>
</evidence>
<dbReference type="InterPro" id="IPR036028">
    <property type="entry name" value="SH3-like_dom_sf"/>
</dbReference>
<dbReference type="Pfam" id="PF06017">
    <property type="entry name" value="Myosin_TH1"/>
    <property type="match status" value="1"/>
</dbReference>
<organism evidence="13">
    <name type="scientific">Timema shepardi</name>
    <name type="common">Walking stick</name>
    <dbReference type="NCBI Taxonomy" id="629360"/>
    <lineage>
        <taxon>Eukaryota</taxon>
        <taxon>Metazoa</taxon>
        <taxon>Ecdysozoa</taxon>
        <taxon>Arthropoda</taxon>
        <taxon>Hexapoda</taxon>
        <taxon>Insecta</taxon>
        <taxon>Pterygota</taxon>
        <taxon>Neoptera</taxon>
        <taxon>Polyneoptera</taxon>
        <taxon>Phasmatodea</taxon>
        <taxon>Timematodea</taxon>
        <taxon>Timematoidea</taxon>
        <taxon>Timematidae</taxon>
        <taxon>Timema</taxon>
    </lineage>
</organism>
<feature type="domain" description="SH3" evidence="10">
    <location>
        <begin position="754"/>
        <end position="811"/>
    </location>
</feature>
<evidence type="ECO:0000256" key="5">
    <source>
        <dbReference type="ARBA" id="ARBA00023175"/>
    </source>
</evidence>
<feature type="region of interest" description="Actin-binding" evidence="8">
    <location>
        <begin position="215"/>
        <end position="237"/>
    </location>
</feature>
<dbReference type="SMART" id="SM00326">
    <property type="entry name" value="SH3"/>
    <property type="match status" value="1"/>
</dbReference>
<dbReference type="InterPro" id="IPR001609">
    <property type="entry name" value="Myosin_head_motor_dom-like"/>
</dbReference>
<evidence type="ECO:0000259" key="12">
    <source>
        <dbReference type="PROSITE" id="PS51757"/>
    </source>
</evidence>
<dbReference type="Pfam" id="PF00063">
    <property type="entry name" value="Myosin_head"/>
    <property type="match status" value="1"/>
</dbReference>
<feature type="compositionally biased region" description="Low complexity" evidence="9">
    <location>
        <begin position="642"/>
        <end position="656"/>
    </location>
</feature>
<dbReference type="Gene3D" id="2.30.30.40">
    <property type="entry name" value="SH3 Domains"/>
    <property type="match status" value="1"/>
</dbReference>
<dbReference type="GO" id="GO:0006897">
    <property type="term" value="P:endocytosis"/>
    <property type="evidence" value="ECO:0007669"/>
    <property type="project" value="TreeGrafter"/>
</dbReference>
<dbReference type="PROSITE" id="PS50002">
    <property type="entry name" value="SH3"/>
    <property type="match status" value="1"/>
</dbReference>
<dbReference type="InterPro" id="IPR027417">
    <property type="entry name" value="P-loop_NTPase"/>
</dbReference>
<dbReference type="PANTHER" id="PTHR13140">
    <property type="entry name" value="MYOSIN"/>
    <property type="match status" value="1"/>
</dbReference>
<keyword evidence="3" id="KW-0067">ATP-binding</keyword>
<dbReference type="Gene3D" id="1.20.58.530">
    <property type="match status" value="1"/>
</dbReference>
<dbReference type="GO" id="GO:0005737">
    <property type="term" value="C:cytoplasm"/>
    <property type="evidence" value="ECO:0007669"/>
    <property type="project" value="TreeGrafter"/>
</dbReference>
<evidence type="ECO:0008006" key="14">
    <source>
        <dbReference type="Google" id="ProtNLM"/>
    </source>
</evidence>
<comment type="caution">
    <text evidence="8">Lacks conserved residue(s) required for the propagation of feature annotation.</text>
</comment>
<feature type="domain" description="Myosin motor" evidence="11">
    <location>
        <begin position="1"/>
        <end position="338"/>
    </location>
</feature>
<keyword evidence="4 8" id="KW-0518">Myosin</keyword>
<dbReference type="PRINTS" id="PR00499">
    <property type="entry name" value="P67PHOX"/>
</dbReference>
<comment type="similarity">
    <text evidence="8">Belongs to the TRAFAC class myosin-kinesin ATPase superfamily. Myosin family.</text>
</comment>
<keyword evidence="6 8" id="KW-0009">Actin-binding</keyword>
<dbReference type="GO" id="GO:0005902">
    <property type="term" value="C:microvillus"/>
    <property type="evidence" value="ECO:0007669"/>
    <property type="project" value="TreeGrafter"/>
</dbReference>
<name>A0A7R9FW24_TIMSH</name>
<feature type="domain" description="TH1" evidence="12">
    <location>
        <begin position="376"/>
        <end position="567"/>
    </location>
</feature>
<dbReference type="GO" id="GO:0005886">
    <property type="term" value="C:plasma membrane"/>
    <property type="evidence" value="ECO:0007669"/>
    <property type="project" value="TreeGrafter"/>
</dbReference>
<dbReference type="PRINTS" id="PR00452">
    <property type="entry name" value="SH3DOMAIN"/>
</dbReference>
<evidence type="ECO:0000256" key="2">
    <source>
        <dbReference type="ARBA" id="ARBA00022741"/>
    </source>
</evidence>
<dbReference type="SMART" id="SM00242">
    <property type="entry name" value="MYSc"/>
    <property type="match status" value="1"/>
</dbReference>
<evidence type="ECO:0000256" key="4">
    <source>
        <dbReference type="ARBA" id="ARBA00023123"/>
    </source>
</evidence>
<evidence type="ECO:0000256" key="1">
    <source>
        <dbReference type="ARBA" id="ARBA00022443"/>
    </source>
</evidence>
<keyword evidence="1 7" id="KW-0728">SH3 domain</keyword>
<dbReference type="InterPro" id="IPR001452">
    <property type="entry name" value="SH3_domain"/>
</dbReference>
<evidence type="ECO:0000256" key="6">
    <source>
        <dbReference type="ARBA" id="ARBA00023203"/>
    </source>
</evidence>
<dbReference type="Gene3D" id="1.20.5.4820">
    <property type="match status" value="1"/>
</dbReference>
<feature type="compositionally biased region" description="Polar residues" evidence="9">
    <location>
        <begin position="622"/>
        <end position="636"/>
    </location>
</feature>
<evidence type="ECO:0000256" key="3">
    <source>
        <dbReference type="ARBA" id="ARBA00022840"/>
    </source>
</evidence>
<dbReference type="EMBL" id="OC000438">
    <property type="protein sequence ID" value="CAD7257272.1"/>
    <property type="molecule type" value="Genomic_DNA"/>
</dbReference>
<dbReference type="GO" id="GO:0016459">
    <property type="term" value="C:myosin complex"/>
    <property type="evidence" value="ECO:0007669"/>
    <property type="project" value="UniProtKB-KW"/>
</dbReference>
<dbReference type="SUPFAM" id="SSF52540">
    <property type="entry name" value="P-loop containing nucleoside triphosphate hydrolases"/>
    <property type="match status" value="1"/>
</dbReference>
<sequence>MKNYFGINLSTLDQDPNLDLPVIGSSFYCESSALDNAATEEYVAENIKWTPIEYFNNKVVCDLIESKRPPGLFSVLDDVCATMHAVSEGVDSDLQKQMTKTAGGHQHYQSCSEGFIIHHYAGIVTYNVEGFCDRNRDLLFPDLIELMQSSEKNLLGWTTHGKPRPANGAGKAGVSTNASRHFSCTEFIRSLFPDQLDSNSKSRPTTSGSKIRTQANKLVDELKKCTPHYIRCIKPNETKKPRDWEELRVKHQVEYLGLKENIRVRRAGFAYRRPFSKFLFRYAILTKETWPRWSGDEKQGIEVILRSVNMEKSQYQLGKTKVFIKAPESLFMLEDQRERKYNQYARVIQAAFKKYFARKKQQLQKQEAADIMFGKKERRRFSINRNFVGDYIGLDSRPMLQSIIGRREKVAFAEVVKKYDRRFKVCLRDLILTSRSILLVGRAQVRKGPEKGKFIEVLKRKLDFENINDVSLSTLQDDFIILHMKEDYDSLLEVVFKTEFLMQLAKKYKAQLSRDLNVKFSNSLEFRVKKEGWGGGGTRQVKFSLGPAGDLAVLKSSGKVLMVIVGQGLPNNSKGGKPLRNHPSPVHPTEIRTSIYLSSAVELNTTSALANYATEAEPIIKRTTSSKGRPTYQHKQSVAPVRGQAPGRPAMPAPRAHTSRPVFSVPPPPNEPAPLDQQPIQGFRVPMTGGDAQVPKMKTAHSASSRPQQPPSGNQNFMRTPESGMSGEKRASLSSGVKPVPGGGKPRPAMRPKPSLPKCKAMFDYTAQDLDEISFKDGDIIEIIKEHEGGWWSGRLRGKEGLLPANYVEKL</sequence>
<dbReference type="FunFam" id="2.30.30.40:FF:000072">
    <property type="entry name" value="Unconventional Myosin IB"/>
    <property type="match status" value="1"/>
</dbReference>
<dbReference type="AlphaFoldDB" id="A0A7R9FW24"/>
<keyword evidence="5" id="KW-0505">Motor protein</keyword>
<accession>A0A7R9FW24</accession>
<dbReference type="GO" id="GO:0051015">
    <property type="term" value="F:actin filament binding"/>
    <property type="evidence" value="ECO:0007669"/>
    <property type="project" value="TreeGrafter"/>
</dbReference>
<dbReference type="Gene3D" id="3.40.850.10">
    <property type="entry name" value="Kinesin motor domain"/>
    <property type="match status" value="1"/>
</dbReference>
<dbReference type="PROSITE" id="PS51757">
    <property type="entry name" value="TH1"/>
    <property type="match status" value="1"/>
</dbReference>
<dbReference type="Pfam" id="PF00018">
    <property type="entry name" value="SH3_1"/>
    <property type="match status" value="1"/>
</dbReference>
<protein>
    <recommendedName>
        <fullName evidence="14">Unconventional myosin-Ie</fullName>
    </recommendedName>
</protein>
<dbReference type="GO" id="GO:0000146">
    <property type="term" value="F:microfilament motor activity"/>
    <property type="evidence" value="ECO:0007669"/>
    <property type="project" value="TreeGrafter"/>
</dbReference>
<dbReference type="GO" id="GO:0005524">
    <property type="term" value="F:ATP binding"/>
    <property type="evidence" value="ECO:0007669"/>
    <property type="project" value="UniProtKB-KW"/>
</dbReference>
<evidence type="ECO:0000259" key="11">
    <source>
        <dbReference type="PROSITE" id="PS51456"/>
    </source>
</evidence>
<dbReference type="InterPro" id="IPR036961">
    <property type="entry name" value="Kinesin_motor_dom_sf"/>
</dbReference>
<dbReference type="InterPro" id="IPR010926">
    <property type="entry name" value="Myosin_TH1"/>
</dbReference>
<feature type="region of interest" description="Disordered" evidence="9">
    <location>
        <begin position="621"/>
        <end position="755"/>
    </location>
</feature>
<dbReference type="PROSITE" id="PS50096">
    <property type="entry name" value="IQ"/>
    <property type="match status" value="1"/>
</dbReference>
<evidence type="ECO:0000313" key="13">
    <source>
        <dbReference type="EMBL" id="CAD7257272.1"/>
    </source>
</evidence>
<feature type="compositionally biased region" description="Polar residues" evidence="9">
    <location>
        <begin position="701"/>
        <end position="718"/>
    </location>
</feature>
<reference evidence="13" key="1">
    <citation type="submission" date="2020-11" db="EMBL/GenBank/DDBJ databases">
        <authorList>
            <person name="Tran Van P."/>
        </authorList>
    </citation>
    <scope>NUCLEOTIDE SEQUENCE</scope>
</reference>
<evidence type="ECO:0000256" key="8">
    <source>
        <dbReference type="PROSITE-ProRule" id="PRU00782"/>
    </source>
</evidence>
<keyword evidence="2" id="KW-0547">Nucleotide-binding</keyword>
<dbReference type="PANTHER" id="PTHR13140:SF729">
    <property type="entry name" value="UNCONVENTIONAL MYOSIN-IE"/>
    <property type="match status" value="1"/>
</dbReference>
<dbReference type="GO" id="GO:0007015">
    <property type="term" value="P:actin filament organization"/>
    <property type="evidence" value="ECO:0007669"/>
    <property type="project" value="TreeGrafter"/>
</dbReference>
<evidence type="ECO:0000256" key="9">
    <source>
        <dbReference type="SAM" id="MobiDB-lite"/>
    </source>
</evidence>
<evidence type="ECO:0000256" key="7">
    <source>
        <dbReference type="PROSITE-ProRule" id="PRU00192"/>
    </source>
</evidence>